<sequence length="315" mass="36971">MKGLYYNNGKLFEDKEFTIFVSSDNPTYEILKKVKIPSYLTDVIVYEQTYEESLTKLVFVGSDSKGKRQYFYGKLHIKQRNDNRNNIFINVYNVIGKINCFINNNISNKEQNTVNFQLAVLMLMETSFFIRMGKMCYLKENKTVGLITLKNENIIVKNNKILIKFTGKDKIIHEFVVYKSNRLYYPLLKLVNKKNPNDFLFNKLNEKKVYDFIHKFNIKIKDLRTYGVNYTFLYNFWSNVKSINPLPSTKKLISMTIKQTAEIVGHTPSISKNAYMANTVIELLQKSDILKTIKSIDFNQFMDLVIDYVKNIKSV</sequence>
<feature type="domain" description="DNA topoisomerase I N-terminal viral" evidence="10">
    <location>
        <begin position="4"/>
        <end position="61"/>
    </location>
</feature>
<protein>
    <recommendedName>
        <fullName evidence="3">DNA topoisomerase</fullName>
        <ecNumber evidence="3">5.6.2.1</ecNumber>
    </recommendedName>
</protein>
<evidence type="ECO:0000256" key="5">
    <source>
        <dbReference type="ARBA" id="ARBA00023029"/>
    </source>
</evidence>
<evidence type="ECO:0000256" key="3">
    <source>
        <dbReference type="ARBA" id="ARBA00012891"/>
    </source>
</evidence>
<dbReference type="InterPro" id="IPR011010">
    <property type="entry name" value="DNA_brk_join_enz"/>
</dbReference>
<dbReference type="Gene3D" id="3.30.66.10">
    <property type="entry name" value="DNA topoisomerase I domain"/>
    <property type="match status" value="1"/>
</dbReference>
<dbReference type="InterPro" id="IPR001631">
    <property type="entry name" value="TopoI"/>
</dbReference>
<proteinExistence type="inferred from homology"/>
<feature type="domain" description="DNA topoisomerase I catalytic core eukaryotic-type" evidence="9">
    <location>
        <begin position="91"/>
        <end position="282"/>
    </location>
</feature>
<dbReference type="InterPro" id="IPR015346">
    <property type="entry name" value="TopoI_N_vir"/>
</dbReference>
<dbReference type="GO" id="GO:0003917">
    <property type="term" value="F:DNA topoisomerase type I (single strand cut, ATP-independent) activity"/>
    <property type="evidence" value="ECO:0007669"/>
    <property type="project" value="UniProtKB-UniRule"/>
</dbReference>
<dbReference type="SUPFAM" id="SSF56349">
    <property type="entry name" value="DNA breaking-rejoining enzymes"/>
    <property type="match status" value="1"/>
</dbReference>
<dbReference type="InterPro" id="IPR014711">
    <property type="entry name" value="TopoI_cat_a-hlx-sub_euk"/>
</dbReference>
<dbReference type="EMBL" id="EF420157">
    <property type="protein sequence ID" value="ABQ43707.1"/>
    <property type="molecule type" value="Genomic_DNA"/>
</dbReference>
<keyword evidence="4" id="KW-0426">Late protein</keyword>
<dbReference type="GO" id="GO:0006265">
    <property type="term" value="P:DNA topological change"/>
    <property type="evidence" value="ECO:0007669"/>
    <property type="project" value="UniProtKB-UniRule"/>
</dbReference>
<dbReference type="PROSITE" id="PS52038">
    <property type="entry name" value="TOPO_IB_2"/>
    <property type="match status" value="1"/>
</dbReference>
<evidence type="ECO:0000313" key="12">
    <source>
        <dbReference type="EMBL" id="ABQ43707.1"/>
    </source>
</evidence>
<dbReference type="Gene3D" id="3.90.15.10">
    <property type="entry name" value="Topoisomerase I, Chain A, domain 3"/>
    <property type="match status" value="1"/>
</dbReference>
<dbReference type="GO" id="GO:0003677">
    <property type="term" value="F:DNA binding"/>
    <property type="evidence" value="ECO:0007669"/>
    <property type="project" value="UniProtKB-UniRule"/>
</dbReference>
<dbReference type="SUPFAM" id="SSF55869">
    <property type="entry name" value="DNA topoisomerase I domain"/>
    <property type="match status" value="1"/>
</dbReference>
<evidence type="ECO:0000256" key="7">
    <source>
        <dbReference type="ARBA" id="ARBA00023235"/>
    </source>
</evidence>
<evidence type="ECO:0000256" key="4">
    <source>
        <dbReference type="ARBA" id="ARBA00022921"/>
    </source>
</evidence>
<dbReference type="Proteomes" id="UP000099606">
    <property type="component" value="Segment"/>
</dbReference>
<name>A7XCK2_9POXV</name>
<evidence type="ECO:0000256" key="8">
    <source>
        <dbReference type="PROSITE-ProRule" id="PRU01382"/>
    </source>
</evidence>
<evidence type="ECO:0000313" key="14">
    <source>
        <dbReference type="Proteomes" id="UP000130031"/>
    </source>
</evidence>
<comment type="catalytic activity">
    <reaction evidence="1 8">
        <text>ATP-independent breakage of single-stranded DNA, followed by passage and rejoining.</text>
        <dbReference type="EC" id="5.6.2.1"/>
    </reaction>
</comment>
<dbReference type="InterPro" id="IPR035447">
    <property type="entry name" value="DNA_topo_I_N_sf"/>
</dbReference>
<keyword evidence="6 8" id="KW-0238">DNA-binding</keyword>
<evidence type="ECO:0000313" key="11">
    <source>
        <dbReference type="EMBL" id="ABQ43552.1"/>
    </source>
</evidence>
<dbReference type="Gene3D" id="1.20.120.380">
    <property type="entry name" value="Type 1-topoisomerase catalytic fragment, domain 2"/>
    <property type="match status" value="1"/>
</dbReference>
<dbReference type="EC" id="5.6.2.1" evidence="3"/>
<keyword evidence="7 8" id="KW-0413">Isomerase</keyword>
<evidence type="ECO:0000259" key="10">
    <source>
        <dbReference type="Pfam" id="PF09266"/>
    </source>
</evidence>
<evidence type="ECO:0000256" key="6">
    <source>
        <dbReference type="ARBA" id="ARBA00023125"/>
    </source>
</evidence>
<keyword evidence="5 8" id="KW-0799">Topoisomerase</keyword>
<evidence type="ECO:0000256" key="1">
    <source>
        <dbReference type="ARBA" id="ARBA00000213"/>
    </source>
</evidence>
<dbReference type="EMBL" id="EF420156">
    <property type="protein sequence ID" value="ABQ43552.1"/>
    <property type="molecule type" value="Genomic_DNA"/>
</dbReference>
<dbReference type="InterPro" id="IPR013500">
    <property type="entry name" value="TopoI_cat_euk"/>
</dbReference>
<dbReference type="InterPro" id="IPR027362">
    <property type="entry name" value="TopoI_C"/>
</dbReference>
<evidence type="ECO:0000313" key="13">
    <source>
        <dbReference type="Proteomes" id="UP000099606"/>
    </source>
</evidence>
<reference evidence="13 14" key="1">
    <citation type="journal article" date="2007" name="Virus Res.">
        <title>Comparative genetic analysis of genomic DNA sequences of two human isolates of Tanapox virus.</title>
        <authorList>
            <person name="Nazarian S.H."/>
            <person name="Barrett J.W."/>
            <person name="Frace A.M."/>
            <person name="Olsen-Rasmussen M."/>
            <person name="Khristova M."/>
            <person name="Shaban M."/>
            <person name="Neering S."/>
            <person name="Li Y."/>
            <person name="Damon I.K."/>
            <person name="Esposito J.J."/>
            <person name="Essani K."/>
            <person name="McFadden G."/>
        </authorList>
    </citation>
    <scope>NUCLEOTIDE SEQUENCE [LARGE SCALE GENOMIC DNA]</scope>
    <source>
        <strain evidence="11">TPV-Kenya</strain>
        <strain evidence="12">TPV-RoC</strain>
    </source>
</reference>
<dbReference type="Pfam" id="PF09266">
    <property type="entry name" value="VirDNA-topo-I_N"/>
    <property type="match status" value="1"/>
</dbReference>
<evidence type="ECO:0000256" key="2">
    <source>
        <dbReference type="ARBA" id="ARBA00006645"/>
    </source>
</evidence>
<dbReference type="Pfam" id="PF01028">
    <property type="entry name" value="Topoisom_I"/>
    <property type="match status" value="1"/>
</dbReference>
<gene>
    <name evidence="11" type="primary">77R</name>
</gene>
<feature type="active site" description="O-(3'-phospho-DNA)-tyrosine intermediate" evidence="8">
    <location>
        <position position="275"/>
    </location>
</feature>
<dbReference type="PRINTS" id="PR00416">
    <property type="entry name" value="EUTPISMRASEI"/>
</dbReference>
<accession>A7XCK2</accession>
<comment type="similarity">
    <text evidence="2 8">Belongs to the type IB topoisomerase family.</text>
</comment>
<organism evidence="11 14">
    <name type="scientific">Tanapox virus</name>
    <dbReference type="NCBI Taxonomy" id="99000"/>
    <lineage>
        <taxon>Viruses</taxon>
        <taxon>Varidnaviria</taxon>
        <taxon>Bamfordvirae</taxon>
        <taxon>Nucleocytoviricota</taxon>
        <taxon>Pokkesviricetes</taxon>
        <taxon>Chitovirales</taxon>
        <taxon>Poxviridae</taxon>
        <taxon>Chordopoxvirinae</taxon>
        <taxon>Yatapoxvirus</taxon>
        <taxon>Yatapoxvirus tanapox</taxon>
    </lineage>
</organism>
<evidence type="ECO:0000259" key="9">
    <source>
        <dbReference type="Pfam" id="PF01028"/>
    </source>
</evidence>
<dbReference type="Proteomes" id="UP000130031">
    <property type="component" value="Segment"/>
</dbReference>